<dbReference type="Proteomes" id="UP000034410">
    <property type="component" value="Chromosome"/>
</dbReference>
<dbReference type="Pfam" id="PF04542">
    <property type="entry name" value="Sigma70_r2"/>
    <property type="match status" value="1"/>
</dbReference>
<keyword evidence="2" id="KW-0805">Transcription regulation</keyword>
<dbReference type="SUPFAM" id="SSF88659">
    <property type="entry name" value="Sigma3 and sigma4 domains of RNA polymerase sigma factors"/>
    <property type="match status" value="1"/>
</dbReference>
<name>A0A0F7K2Z2_9GAMM</name>
<dbReference type="Pfam" id="PF08281">
    <property type="entry name" value="Sigma70_r4_2"/>
    <property type="match status" value="1"/>
</dbReference>
<dbReference type="InterPro" id="IPR014284">
    <property type="entry name" value="RNA_pol_sigma-70_dom"/>
</dbReference>
<dbReference type="NCBIfam" id="TIGR02937">
    <property type="entry name" value="sigma70-ECF"/>
    <property type="match status" value="1"/>
</dbReference>
<dbReference type="InterPro" id="IPR007627">
    <property type="entry name" value="RNA_pol_sigma70_r2"/>
</dbReference>
<accession>A0A0F7K2Z2</accession>
<dbReference type="RefSeq" id="WP_046860227.1">
    <property type="nucleotide sequence ID" value="NZ_CP011412.1"/>
</dbReference>
<gene>
    <name evidence="7" type="ORF">AAY24_14030</name>
</gene>
<dbReference type="GO" id="GO:0006352">
    <property type="term" value="P:DNA-templated transcription initiation"/>
    <property type="evidence" value="ECO:0007669"/>
    <property type="project" value="InterPro"/>
</dbReference>
<dbReference type="GO" id="GO:0003677">
    <property type="term" value="F:DNA binding"/>
    <property type="evidence" value="ECO:0007669"/>
    <property type="project" value="InterPro"/>
</dbReference>
<comment type="similarity">
    <text evidence="1">Belongs to the sigma-70 factor family. ECF subfamily.</text>
</comment>
<dbReference type="EMBL" id="CP011412">
    <property type="protein sequence ID" value="AKH21298.1"/>
    <property type="molecule type" value="Genomic_DNA"/>
</dbReference>
<dbReference type="PANTHER" id="PTHR43133:SF25">
    <property type="entry name" value="RNA POLYMERASE SIGMA FACTOR RFAY-RELATED"/>
    <property type="match status" value="1"/>
</dbReference>
<protein>
    <recommendedName>
        <fullName evidence="9">RNA polymerase sigma factor</fullName>
    </recommendedName>
</protein>
<dbReference type="InterPro" id="IPR013249">
    <property type="entry name" value="RNA_pol_sigma70_r4_t2"/>
</dbReference>
<evidence type="ECO:0008006" key="9">
    <source>
        <dbReference type="Google" id="ProtNLM"/>
    </source>
</evidence>
<evidence type="ECO:0000256" key="3">
    <source>
        <dbReference type="ARBA" id="ARBA00023082"/>
    </source>
</evidence>
<proteinExistence type="inferred from homology"/>
<evidence type="ECO:0000259" key="6">
    <source>
        <dbReference type="Pfam" id="PF08281"/>
    </source>
</evidence>
<dbReference type="Gene3D" id="1.10.1740.10">
    <property type="match status" value="1"/>
</dbReference>
<feature type="domain" description="RNA polymerase sigma factor 70 region 4 type 2" evidence="6">
    <location>
        <begin position="107"/>
        <end position="159"/>
    </location>
</feature>
<keyword evidence="3" id="KW-0731">Sigma factor</keyword>
<dbReference type="GO" id="GO:0016987">
    <property type="term" value="F:sigma factor activity"/>
    <property type="evidence" value="ECO:0007669"/>
    <property type="project" value="UniProtKB-KW"/>
</dbReference>
<dbReference type="AlphaFoldDB" id="A0A0F7K2Z2"/>
<organism evidence="7 8">
    <name type="scientific">Sedimenticola thiotaurini</name>
    <dbReference type="NCBI Taxonomy" id="1543721"/>
    <lineage>
        <taxon>Bacteria</taxon>
        <taxon>Pseudomonadati</taxon>
        <taxon>Pseudomonadota</taxon>
        <taxon>Gammaproteobacteria</taxon>
        <taxon>Chromatiales</taxon>
        <taxon>Sedimenticolaceae</taxon>
        <taxon>Sedimenticola</taxon>
    </lineage>
</organism>
<dbReference type="SUPFAM" id="SSF88946">
    <property type="entry name" value="Sigma2 domain of RNA polymerase sigma factors"/>
    <property type="match status" value="1"/>
</dbReference>
<dbReference type="InterPro" id="IPR013324">
    <property type="entry name" value="RNA_pol_sigma_r3/r4-like"/>
</dbReference>
<reference evidence="7 8" key="1">
    <citation type="journal article" date="2015" name="Genome Announc.">
        <title>Complete Genome Sequence of Sedimenticola thiotaurini Strain SIP-G1, a Polyphosphate- and Polyhydroxyalkanoate-Accumulating Sulfur-Oxidizing Gammaproteobacterium Isolated from Salt Marsh Sediments.</title>
        <authorList>
            <person name="Flood B.E."/>
            <person name="Jones D.S."/>
            <person name="Bailey J.V."/>
        </authorList>
    </citation>
    <scope>NUCLEOTIDE SEQUENCE [LARGE SCALE GENOMIC DNA]</scope>
    <source>
        <strain evidence="7 8">SIP-G1</strain>
    </source>
</reference>
<sequence>MFSAWRTANKNRRRLAALTPRLRRLALAWCGEQSLADDLAQEALVRALARLEALKDDQALERWTFSILANCFRDHCRRQKPVDQFQECIDPSLASADEQLAQQQTMDRVRQAIGRLTPEQREVLMLVDLESCSYSEVADILGIPVGTVMSRLSRARQKLKQLLATAPTHSSGKRPFMECVK</sequence>
<evidence type="ECO:0000313" key="7">
    <source>
        <dbReference type="EMBL" id="AKH21298.1"/>
    </source>
</evidence>
<dbReference type="PANTHER" id="PTHR43133">
    <property type="entry name" value="RNA POLYMERASE ECF-TYPE SIGMA FACTO"/>
    <property type="match status" value="1"/>
</dbReference>
<dbReference type="CDD" id="cd06171">
    <property type="entry name" value="Sigma70_r4"/>
    <property type="match status" value="1"/>
</dbReference>
<dbReference type="OrthoDB" id="9797134at2"/>
<keyword evidence="4" id="KW-0804">Transcription</keyword>
<evidence type="ECO:0000256" key="2">
    <source>
        <dbReference type="ARBA" id="ARBA00023015"/>
    </source>
</evidence>
<dbReference type="Gene3D" id="1.10.10.10">
    <property type="entry name" value="Winged helix-like DNA-binding domain superfamily/Winged helix DNA-binding domain"/>
    <property type="match status" value="1"/>
</dbReference>
<feature type="domain" description="RNA polymerase sigma-70 region 2" evidence="5">
    <location>
        <begin position="18"/>
        <end position="80"/>
    </location>
</feature>
<dbReference type="InterPro" id="IPR013325">
    <property type="entry name" value="RNA_pol_sigma_r2"/>
</dbReference>
<evidence type="ECO:0000256" key="1">
    <source>
        <dbReference type="ARBA" id="ARBA00010641"/>
    </source>
</evidence>
<dbReference type="InterPro" id="IPR036388">
    <property type="entry name" value="WH-like_DNA-bd_sf"/>
</dbReference>
<evidence type="ECO:0000259" key="5">
    <source>
        <dbReference type="Pfam" id="PF04542"/>
    </source>
</evidence>
<dbReference type="KEGG" id="seds:AAY24_14030"/>
<dbReference type="InterPro" id="IPR039425">
    <property type="entry name" value="RNA_pol_sigma-70-like"/>
</dbReference>
<keyword evidence="8" id="KW-1185">Reference proteome</keyword>
<evidence type="ECO:0000313" key="8">
    <source>
        <dbReference type="Proteomes" id="UP000034410"/>
    </source>
</evidence>
<evidence type="ECO:0000256" key="4">
    <source>
        <dbReference type="ARBA" id="ARBA00023163"/>
    </source>
</evidence>